<sequence length="416" mass="42413">MNRARSVLFLIAAAAVASGCGLFVGVDWDRVSAKDGTEDGGGHPGPGGNGEGNEGGTKRPLCVPPKVACIAGCCDDNGDKGLPASVAAGGGMTCATSSTGKVFCWGHNLGGELGRGKGPDSYVPVMAYNIPSGATQVAVSGIHGCAVVDRLVGCWGANASGQLGFEWTEAGRTAGYEEPGRVQNIEGTKLSVTVGDQHGCALVDGTAYCWGSNGEKQLAIDDIYMYISYKPLTISQIGSQLRAISAGGEHSTETCAIVSNGGVMCWGRNNLPATIQRVANASMLAVGGNGSCAVENGQAKCWSGPNGEGLATPEGLPSGVTSISAGRDHWCAVINGEAWCWGGNIAGQLGRGTTSHGELAAKVPNLSGVESISAGNWHTCALLTNKTLRCWGYNAWGQLGNGTKDDSPSPVPVKWP</sequence>
<proteinExistence type="predicted"/>
<dbReference type="RefSeq" id="WP_394830550.1">
    <property type="nucleotide sequence ID" value="NZ_CP089929.1"/>
</dbReference>
<dbReference type="PROSITE" id="PS50012">
    <property type="entry name" value="RCC1_3"/>
    <property type="match status" value="4"/>
</dbReference>
<evidence type="ECO:0000256" key="1">
    <source>
        <dbReference type="SAM" id="MobiDB-lite"/>
    </source>
</evidence>
<organism evidence="2 3">
    <name type="scientific">Pendulispora rubella</name>
    <dbReference type="NCBI Taxonomy" id="2741070"/>
    <lineage>
        <taxon>Bacteria</taxon>
        <taxon>Pseudomonadati</taxon>
        <taxon>Myxococcota</taxon>
        <taxon>Myxococcia</taxon>
        <taxon>Myxococcales</taxon>
        <taxon>Sorangiineae</taxon>
        <taxon>Pendulisporaceae</taxon>
        <taxon>Pendulispora</taxon>
    </lineage>
</organism>
<dbReference type="PROSITE" id="PS51257">
    <property type="entry name" value="PROKAR_LIPOPROTEIN"/>
    <property type="match status" value="1"/>
</dbReference>
<dbReference type="InterPro" id="IPR000408">
    <property type="entry name" value="Reg_chr_condens"/>
</dbReference>
<dbReference type="InterPro" id="IPR051553">
    <property type="entry name" value="Ran_GTPase-activating"/>
</dbReference>
<gene>
    <name evidence="2" type="ORF">LVJ94_28995</name>
</gene>
<dbReference type="Gene3D" id="2.130.10.30">
    <property type="entry name" value="Regulator of chromosome condensation 1/beta-lactamase-inhibitor protein II"/>
    <property type="match status" value="2"/>
</dbReference>
<evidence type="ECO:0000313" key="3">
    <source>
        <dbReference type="Proteomes" id="UP001374803"/>
    </source>
</evidence>
<dbReference type="PANTHER" id="PTHR45982">
    <property type="entry name" value="REGULATOR OF CHROMOSOME CONDENSATION"/>
    <property type="match status" value="1"/>
</dbReference>
<dbReference type="EMBL" id="CP089983">
    <property type="protein sequence ID" value="WXB00943.1"/>
    <property type="molecule type" value="Genomic_DNA"/>
</dbReference>
<keyword evidence="3" id="KW-1185">Reference proteome</keyword>
<dbReference type="PANTHER" id="PTHR45982:SF1">
    <property type="entry name" value="REGULATOR OF CHROMOSOME CONDENSATION"/>
    <property type="match status" value="1"/>
</dbReference>
<protein>
    <submittedName>
        <fullName evidence="2">Uncharacterized protein</fullName>
    </submittedName>
</protein>
<evidence type="ECO:0000313" key="2">
    <source>
        <dbReference type="EMBL" id="WXB00943.1"/>
    </source>
</evidence>
<accession>A0ABZ2KT98</accession>
<dbReference type="InterPro" id="IPR009091">
    <property type="entry name" value="RCC1/BLIP-II"/>
</dbReference>
<feature type="compositionally biased region" description="Gly residues" evidence="1">
    <location>
        <begin position="42"/>
        <end position="55"/>
    </location>
</feature>
<feature type="region of interest" description="Disordered" evidence="1">
    <location>
        <begin position="35"/>
        <end position="57"/>
    </location>
</feature>
<reference evidence="2" key="1">
    <citation type="submission" date="2021-12" db="EMBL/GenBank/DDBJ databases">
        <title>Discovery of the Pendulisporaceae a myxobacterial family with distinct sporulation behavior and unique specialized metabolism.</title>
        <authorList>
            <person name="Garcia R."/>
            <person name="Popoff A."/>
            <person name="Bader C.D."/>
            <person name="Loehr J."/>
            <person name="Walesch S."/>
            <person name="Walt C."/>
            <person name="Boldt J."/>
            <person name="Bunk B."/>
            <person name="Haeckl F.J.F.P.J."/>
            <person name="Gunesch A.P."/>
            <person name="Birkelbach J."/>
            <person name="Nuebel U."/>
            <person name="Pietschmann T."/>
            <person name="Bach T."/>
            <person name="Mueller R."/>
        </authorList>
    </citation>
    <scope>NUCLEOTIDE SEQUENCE</scope>
    <source>
        <strain evidence="2">MSr11367</strain>
    </source>
</reference>
<dbReference type="Pfam" id="PF13540">
    <property type="entry name" value="RCC1_2"/>
    <property type="match status" value="3"/>
</dbReference>
<name>A0ABZ2KT98_9BACT</name>
<dbReference type="SUPFAM" id="SSF50985">
    <property type="entry name" value="RCC1/BLIP-II"/>
    <property type="match status" value="1"/>
</dbReference>
<dbReference type="Proteomes" id="UP001374803">
    <property type="component" value="Chromosome"/>
</dbReference>